<evidence type="ECO:0000259" key="2">
    <source>
        <dbReference type="Pfam" id="PF13472"/>
    </source>
</evidence>
<proteinExistence type="predicted"/>
<dbReference type="InterPro" id="IPR013830">
    <property type="entry name" value="SGNH_hydro"/>
</dbReference>
<feature type="domain" description="SGNH hydrolase-type esterase" evidence="2">
    <location>
        <begin position="12"/>
        <end position="184"/>
    </location>
</feature>
<accession>A0A7G7BRV6</accession>
<protein>
    <submittedName>
        <fullName evidence="3">SGNH/GDSL hydrolase family protein</fullName>
    </submittedName>
</protein>
<feature type="region of interest" description="Disordered" evidence="1">
    <location>
        <begin position="240"/>
        <end position="284"/>
    </location>
</feature>
<dbReference type="CDD" id="cd01832">
    <property type="entry name" value="SGNH_hydrolase_like_1"/>
    <property type="match status" value="1"/>
</dbReference>
<sequence>MTTRRGFTRYVAIGDSQTEGLGDGDDIRGHRGFADRLAEILAAGDPGLLYANLAVRGRLADRVKAEQLAPALALRPDLVTVMAGMNDLVRPGFDAARIAADLEEMFAALTASGATVVTVTFPDIGRIAPLARRAVPRVLDLNARIREAAARHGALVLDTFPQAATVDPRLWSQDRLHAAPLGHSRIASGMAHVLGVPGHADWAAPLPDRPARSVVRRAATEVGWAANFLGPWAVRRIRGRSSGDGRTAKRSALTPVLPPPALTPVLPPVRPLPASAHRRARRAR</sequence>
<dbReference type="Proteomes" id="UP000515307">
    <property type="component" value="Chromosome"/>
</dbReference>
<dbReference type="InterPro" id="IPR036514">
    <property type="entry name" value="SGNH_hydro_sf"/>
</dbReference>
<evidence type="ECO:0000256" key="1">
    <source>
        <dbReference type="SAM" id="MobiDB-lite"/>
    </source>
</evidence>
<dbReference type="PANTHER" id="PTHR43784:SF2">
    <property type="entry name" value="GDSL-LIKE LIPASE_ACYLHYDROLASE, PUTATIVE (AFU_ORTHOLOGUE AFUA_2G00820)-RELATED"/>
    <property type="match status" value="1"/>
</dbReference>
<name>A0A7G7BRV6_9ACTN</name>
<dbReference type="KEGG" id="sfiy:F0344_28845"/>
<dbReference type="EMBL" id="CP045702">
    <property type="protein sequence ID" value="QNE78071.1"/>
    <property type="molecule type" value="Genomic_DNA"/>
</dbReference>
<feature type="compositionally biased region" description="Pro residues" evidence="1">
    <location>
        <begin position="256"/>
        <end position="271"/>
    </location>
</feature>
<keyword evidence="4" id="KW-1185">Reference proteome</keyword>
<dbReference type="RefSeq" id="WP_185301530.1">
    <property type="nucleotide sequence ID" value="NZ_CP045702.1"/>
</dbReference>
<dbReference type="Pfam" id="PF13472">
    <property type="entry name" value="Lipase_GDSL_2"/>
    <property type="match status" value="1"/>
</dbReference>
<organism evidence="3 4">
    <name type="scientific">Streptomyces finlayi</name>
    <dbReference type="NCBI Taxonomy" id="67296"/>
    <lineage>
        <taxon>Bacteria</taxon>
        <taxon>Bacillati</taxon>
        <taxon>Actinomycetota</taxon>
        <taxon>Actinomycetes</taxon>
        <taxon>Kitasatosporales</taxon>
        <taxon>Streptomycetaceae</taxon>
        <taxon>Streptomyces</taxon>
    </lineage>
</organism>
<dbReference type="AlphaFoldDB" id="A0A7G7BRV6"/>
<reference evidence="4" key="1">
    <citation type="submission" date="2019-10" db="EMBL/GenBank/DDBJ databases">
        <title>Antimicrobial potential of Antarctic Bacteria.</title>
        <authorList>
            <person name="Benaud N."/>
            <person name="Edwards R.J."/>
            <person name="Ferrari B.C."/>
        </authorList>
    </citation>
    <scope>NUCLEOTIDE SEQUENCE [LARGE SCALE GENOMIC DNA]</scope>
    <source>
        <strain evidence="4">NBSH44</strain>
    </source>
</reference>
<keyword evidence="3" id="KW-0378">Hydrolase</keyword>
<evidence type="ECO:0000313" key="3">
    <source>
        <dbReference type="EMBL" id="QNE78071.1"/>
    </source>
</evidence>
<dbReference type="Gene3D" id="3.40.50.1110">
    <property type="entry name" value="SGNH hydrolase"/>
    <property type="match status" value="1"/>
</dbReference>
<dbReference type="PANTHER" id="PTHR43784">
    <property type="entry name" value="GDSL-LIKE LIPASE/ACYLHYDROLASE, PUTATIVE (AFU_ORTHOLOGUE AFUA_2G00820)-RELATED"/>
    <property type="match status" value="1"/>
</dbReference>
<gene>
    <name evidence="3" type="ORF">F0344_28845</name>
</gene>
<dbReference type="InterPro" id="IPR053140">
    <property type="entry name" value="GDSL_Rv0518-like"/>
</dbReference>
<dbReference type="SUPFAM" id="SSF52266">
    <property type="entry name" value="SGNH hydrolase"/>
    <property type="match status" value="1"/>
</dbReference>
<dbReference type="GO" id="GO:0016787">
    <property type="term" value="F:hydrolase activity"/>
    <property type="evidence" value="ECO:0007669"/>
    <property type="project" value="UniProtKB-KW"/>
</dbReference>
<evidence type="ECO:0000313" key="4">
    <source>
        <dbReference type="Proteomes" id="UP000515307"/>
    </source>
</evidence>